<dbReference type="SUPFAM" id="SSF82771">
    <property type="entry name" value="GIY-YIG endonuclease"/>
    <property type="match status" value="1"/>
</dbReference>
<evidence type="ECO:0000313" key="2">
    <source>
        <dbReference type="EMBL" id="AZV43694.1"/>
    </source>
</evidence>
<reference evidence="2 3" key="1">
    <citation type="submission" date="2018-01" db="EMBL/GenBank/DDBJ databases">
        <title>Bacillus asahii Genome sequencing and assembly.</title>
        <authorList>
            <person name="Jiang H."/>
            <person name="Feng Y."/>
            <person name="Zhao F."/>
            <person name="Lin X."/>
        </authorList>
    </citation>
    <scope>NUCLEOTIDE SEQUENCE [LARGE SCALE GENOMIC DNA]</scope>
    <source>
        <strain evidence="2 3">OM18</strain>
    </source>
</reference>
<organism evidence="2 3">
    <name type="scientific">Peribacillus asahii</name>
    <dbReference type="NCBI Taxonomy" id="228899"/>
    <lineage>
        <taxon>Bacteria</taxon>
        <taxon>Bacillati</taxon>
        <taxon>Bacillota</taxon>
        <taxon>Bacilli</taxon>
        <taxon>Bacillales</taxon>
        <taxon>Bacillaceae</taxon>
        <taxon>Peribacillus</taxon>
    </lineage>
</organism>
<name>A0A3Q9RKB3_9BACI</name>
<dbReference type="Gene3D" id="3.40.1440.10">
    <property type="entry name" value="GIY-YIG endonuclease"/>
    <property type="match status" value="1"/>
</dbReference>
<dbReference type="Pfam" id="PF01541">
    <property type="entry name" value="GIY-YIG"/>
    <property type="match status" value="1"/>
</dbReference>
<evidence type="ECO:0000259" key="1">
    <source>
        <dbReference type="PROSITE" id="PS50164"/>
    </source>
</evidence>
<evidence type="ECO:0000313" key="3">
    <source>
        <dbReference type="Proteomes" id="UP000283095"/>
    </source>
</evidence>
<dbReference type="OrthoDB" id="9134286at2"/>
<feature type="domain" description="GIY-YIG" evidence="1">
    <location>
        <begin position="36"/>
        <end position="126"/>
    </location>
</feature>
<accession>A0A3Q9RKB3</accession>
<gene>
    <name evidence="2" type="ORF">BAOM_3085</name>
</gene>
<sequence length="273" mass="32776">MLLFYFSIYGIDGQKIKLHKRSMLLMEKLMDNEFKNVVCIYKIMNNKTGRVYIGSTTNLKHRINSHYTHLANNKHYNTDLQKDWNIYESKSFSFKILELINNRDNLPKAEKKYIDEYKNINGVYNKSDPTEENIHIRYKPKLKLSEKYPVKEGTIFIHTQTYIFNYINEKFKNLIESMKDHAATRIYYCKNDVDQWIISNIDDNDIKNDTRILKVLHKWYNKNGFAVTTSQLYKRELRTIFGITIAEDIEILLTTKSYDKLYLERKKRYKKGK</sequence>
<dbReference type="PROSITE" id="PS50164">
    <property type="entry name" value="GIY_YIG"/>
    <property type="match status" value="1"/>
</dbReference>
<dbReference type="InterPro" id="IPR000305">
    <property type="entry name" value="GIY-YIG_endonuc"/>
</dbReference>
<dbReference type="InterPro" id="IPR035901">
    <property type="entry name" value="GIY-YIG_endonuc_sf"/>
</dbReference>
<dbReference type="EMBL" id="CP026095">
    <property type="protein sequence ID" value="AZV43694.1"/>
    <property type="molecule type" value="Genomic_DNA"/>
</dbReference>
<dbReference type="Proteomes" id="UP000283095">
    <property type="component" value="Chromosome"/>
</dbReference>
<proteinExistence type="predicted"/>
<protein>
    <recommendedName>
        <fullName evidence="1">GIY-YIG domain-containing protein</fullName>
    </recommendedName>
</protein>
<dbReference type="CDD" id="cd10437">
    <property type="entry name" value="GIY-YIG_HE_I-TevI_like"/>
    <property type="match status" value="1"/>
</dbReference>
<dbReference type="KEGG" id="pasa:BAOM_3085"/>
<dbReference type="AlphaFoldDB" id="A0A3Q9RKB3"/>
<dbReference type="SMART" id="SM00465">
    <property type="entry name" value="GIYc"/>
    <property type="match status" value="1"/>
</dbReference>